<evidence type="ECO:0000256" key="3">
    <source>
        <dbReference type="SAM" id="Phobius"/>
    </source>
</evidence>
<keyword evidence="3" id="KW-1133">Transmembrane helix</keyword>
<feature type="region of interest" description="Disordered" evidence="2">
    <location>
        <begin position="46"/>
        <end position="65"/>
    </location>
</feature>
<protein>
    <submittedName>
        <fullName evidence="4">Uncharacterized protein</fullName>
    </submittedName>
</protein>
<accession>A0AA38FH91</accession>
<dbReference type="Gene3D" id="1.25.40.10">
    <property type="entry name" value="Tetratricopeptide repeat domain"/>
    <property type="match status" value="1"/>
</dbReference>
<evidence type="ECO:0000313" key="5">
    <source>
        <dbReference type="Proteomes" id="UP000824469"/>
    </source>
</evidence>
<dbReference type="InterPro" id="IPR021883">
    <property type="entry name" value="LPA1-like"/>
</dbReference>
<dbReference type="Proteomes" id="UP000824469">
    <property type="component" value="Unassembled WGS sequence"/>
</dbReference>
<keyword evidence="3" id="KW-0812">Transmembrane</keyword>
<name>A0AA38FH91_TAXCH</name>
<evidence type="ECO:0000313" key="4">
    <source>
        <dbReference type="EMBL" id="KAH9301511.1"/>
    </source>
</evidence>
<feature type="compositionally biased region" description="Polar residues" evidence="2">
    <location>
        <begin position="51"/>
        <end position="65"/>
    </location>
</feature>
<keyword evidence="1" id="KW-0802">TPR repeat</keyword>
<dbReference type="GO" id="GO:0009507">
    <property type="term" value="C:chloroplast"/>
    <property type="evidence" value="ECO:0007669"/>
    <property type="project" value="TreeGrafter"/>
</dbReference>
<dbReference type="InterPro" id="IPR011990">
    <property type="entry name" value="TPR-like_helical_dom_sf"/>
</dbReference>
<dbReference type="GO" id="GO:0010270">
    <property type="term" value="P:photosystem II oxygen evolving complex assembly"/>
    <property type="evidence" value="ECO:0007669"/>
    <property type="project" value="TreeGrafter"/>
</dbReference>
<feature type="repeat" description="TPR" evidence="1">
    <location>
        <begin position="69"/>
        <end position="102"/>
    </location>
</feature>
<dbReference type="AlphaFoldDB" id="A0AA38FH91"/>
<dbReference type="PANTHER" id="PTHR35498:SF4">
    <property type="entry name" value="PROTEIN LOW PSII ACCUMULATION 1, CHLOROPLASTIC"/>
    <property type="match status" value="1"/>
</dbReference>
<keyword evidence="5" id="KW-1185">Reference proteome</keyword>
<evidence type="ECO:0000256" key="2">
    <source>
        <dbReference type="SAM" id="MobiDB-lite"/>
    </source>
</evidence>
<dbReference type="EMBL" id="JAHRHJ020000009">
    <property type="protein sequence ID" value="KAH9301511.1"/>
    <property type="molecule type" value="Genomic_DNA"/>
</dbReference>
<dbReference type="PANTHER" id="PTHR35498">
    <property type="entry name" value="PROTEIN LOW PSII ACCUMULATION 1, CHLOROPLASTIC"/>
    <property type="match status" value="1"/>
</dbReference>
<gene>
    <name evidence="4" type="ORF">KI387_013094</name>
</gene>
<dbReference type="InterPro" id="IPR019734">
    <property type="entry name" value="TPR_rpt"/>
</dbReference>
<feature type="transmembrane region" description="Helical" evidence="3">
    <location>
        <begin position="196"/>
        <end position="217"/>
    </location>
</feature>
<keyword evidence="3" id="KW-0472">Membrane</keyword>
<comment type="caution">
    <text evidence="4">The sequence shown here is derived from an EMBL/GenBank/DDBJ whole genome shotgun (WGS) entry which is preliminary data.</text>
</comment>
<reference evidence="4 5" key="1">
    <citation type="journal article" date="2021" name="Nat. Plants">
        <title>The Taxus genome provides insights into paclitaxel biosynthesis.</title>
        <authorList>
            <person name="Xiong X."/>
            <person name="Gou J."/>
            <person name="Liao Q."/>
            <person name="Li Y."/>
            <person name="Zhou Q."/>
            <person name="Bi G."/>
            <person name="Li C."/>
            <person name="Du R."/>
            <person name="Wang X."/>
            <person name="Sun T."/>
            <person name="Guo L."/>
            <person name="Liang H."/>
            <person name="Lu P."/>
            <person name="Wu Y."/>
            <person name="Zhang Z."/>
            <person name="Ro D.K."/>
            <person name="Shang Y."/>
            <person name="Huang S."/>
            <person name="Yan J."/>
        </authorList>
    </citation>
    <scope>NUCLEOTIDE SEQUENCE [LARGE SCALE GENOMIC DNA]</scope>
    <source>
        <strain evidence="4">Ta-2019</strain>
    </source>
</reference>
<proteinExistence type="predicted"/>
<evidence type="ECO:0000256" key="1">
    <source>
        <dbReference type="PROSITE-ProRule" id="PRU00339"/>
    </source>
</evidence>
<dbReference type="NCBIfam" id="NF047558">
    <property type="entry name" value="TPR_END_plus"/>
    <property type="match status" value="1"/>
</dbReference>
<sequence length="715" mass="82016">MTIANVVISRSVVVRWPISIWEFEERRRRTFRLRFNNSGPSCGKCRGVMSPSASHTDTPTPSMDSATTARDAVNLGLSLFNKDRKRDAIIQFEKALCLDPDPEEAKVALYNKACCHASRGEGEETAEALRKALRDYNLKFSVILNDPDLSAFRAMPEFKKLKNEARVGADEIGSSFRRDLKLISEIQAPFRAVRKFFYAALCAAAGISTFFIIPRLFRAIQGGNNTPDLWETVGNAAINIGDFLTMLGMTTIGLHGKPWEFKEDWGSHCKILFLHQLSHLTVKNTQSGEEFIDPLRYKEREVFNGFHATMASECFFLYNWLGRNSIRNHMEFVMHSSFLVKGEMLQEGFIIPCTKRFPPLELTLKKHMVSDDFHVGIECMNLLFEIQWLHALGEFTQNYQARELRFGLGGMTSGDAQISTTKKMERIIRRRQDLWAALGKKTTTLPVLKQKLYRDLQLSIHAHTLRRSFPMKVGIEFMNFTSGSELDRCSLVAQCIITQWETVEPICYLIPFAAVHIRTSWLTPFETVTKVFSITEGKSVPSTIKEGLFVVVLEEFPTTIILIWSKKLHWYSYNHIWNSVNGALEVHHVKNYIDCSHPWNPELKVDEGTDFSFDFSSLCLWKGRNVMSFYEARENSSMTCLRHHKLDKNSDFLFYELLTHGSMEEPKGIWERESNYDEIAAVPMSVIEGILKYVMLITALPSFHQDDTKLYDVME</sequence>
<dbReference type="Pfam" id="PF11998">
    <property type="entry name" value="DUF3493"/>
    <property type="match status" value="1"/>
</dbReference>
<dbReference type="PROSITE" id="PS50005">
    <property type="entry name" value="TPR"/>
    <property type="match status" value="1"/>
</dbReference>
<dbReference type="SUPFAM" id="SSF48452">
    <property type="entry name" value="TPR-like"/>
    <property type="match status" value="1"/>
</dbReference>
<organism evidence="4 5">
    <name type="scientific">Taxus chinensis</name>
    <name type="common">Chinese yew</name>
    <name type="synonym">Taxus wallichiana var. chinensis</name>
    <dbReference type="NCBI Taxonomy" id="29808"/>
    <lineage>
        <taxon>Eukaryota</taxon>
        <taxon>Viridiplantae</taxon>
        <taxon>Streptophyta</taxon>
        <taxon>Embryophyta</taxon>
        <taxon>Tracheophyta</taxon>
        <taxon>Spermatophyta</taxon>
        <taxon>Pinopsida</taxon>
        <taxon>Pinidae</taxon>
        <taxon>Conifers II</taxon>
        <taxon>Cupressales</taxon>
        <taxon>Taxaceae</taxon>
        <taxon>Taxus</taxon>
    </lineage>
</organism>